<gene>
    <name evidence="3" type="ORF">RFI_11538</name>
</gene>
<feature type="domain" description="Glycosyl transferase family 1" evidence="2">
    <location>
        <begin position="5"/>
        <end position="146"/>
    </location>
</feature>
<organism evidence="3 4">
    <name type="scientific">Reticulomyxa filosa</name>
    <dbReference type="NCBI Taxonomy" id="46433"/>
    <lineage>
        <taxon>Eukaryota</taxon>
        <taxon>Sar</taxon>
        <taxon>Rhizaria</taxon>
        <taxon>Retaria</taxon>
        <taxon>Foraminifera</taxon>
        <taxon>Monothalamids</taxon>
        <taxon>Reticulomyxidae</taxon>
        <taxon>Reticulomyxa</taxon>
    </lineage>
</organism>
<proteinExistence type="predicted"/>
<dbReference type="Pfam" id="PF00534">
    <property type="entry name" value="Glycos_transf_1"/>
    <property type="match status" value="1"/>
</dbReference>
<name>X6NH04_RETFI</name>
<dbReference type="Gene3D" id="3.40.50.2000">
    <property type="entry name" value="Glycogen Phosphorylase B"/>
    <property type="match status" value="1"/>
</dbReference>
<dbReference type="SUPFAM" id="SSF53756">
    <property type="entry name" value="UDP-Glycosyltransferase/glycogen phosphorylase"/>
    <property type="match status" value="1"/>
</dbReference>
<evidence type="ECO:0000256" key="1">
    <source>
        <dbReference type="ARBA" id="ARBA00022676"/>
    </source>
</evidence>
<dbReference type="PANTHER" id="PTHR45871:SF1">
    <property type="entry name" value="PHOSPHATIDYLINOSITOL N-ACETYLGLUCOSAMINYLTRANSFERASE SUBUNIT A"/>
    <property type="match status" value="1"/>
</dbReference>
<evidence type="ECO:0000313" key="4">
    <source>
        <dbReference type="Proteomes" id="UP000023152"/>
    </source>
</evidence>
<accession>X6NH04</accession>
<dbReference type="GO" id="GO:0000506">
    <property type="term" value="C:glycosylphosphatidylinositol-N-acetylglucosaminyltransferase (GPI-GnT) complex"/>
    <property type="evidence" value="ECO:0007669"/>
    <property type="project" value="TreeGrafter"/>
</dbReference>
<dbReference type="EMBL" id="ASPP01008402">
    <property type="protein sequence ID" value="ETO25600.1"/>
    <property type="molecule type" value="Genomic_DNA"/>
</dbReference>
<dbReference type="GO" id="GO:0006506">
    <property type="term" value="P:GPI anchor biosynthetic process"/>
    <property type="evidence" value="ECO:0007669"/>
    <property type="project" value="TreeGrafter"/>
</dbReference>
<dbReference type="AlphaFoldDB" id="X6NH04"/>
<evidence type="ECO:0000313" key="3">
    <source>
        <dbReference type="EMBL" id="ETO25600.1"/>
    </source>
</evidence>
<reference evidence="3 4" key="1">
    <citation type="journal article" date="2013" name="Curr. Biol.">
        <title>The Genome of the Foraminiferan Reticulomyxa filosa.</title>
        <authorList>
            <person name="Glockner G."/>
            <person name="Hulsmann N."/>
            <person name="Schleicher M."/>
            <person name="Noegel A.A."/>
            <person name="Eichinger L."/>
            <person name="Gallinger C."/>
            <person name="Pawlowski J."/>
            <person name="Sierra R."/>
            <person name="Euteneuer U."/>
            <person name="Pillet L."/>
            <person name="Moustafa A."/>
            <person name="Platzer M."/>
            <person name="Groth M."/>
            <person name="Szafranski K."/>
            <person name="Schliwa M."/>
        </authorList>
    </citation>
    <scope>NUCLEOTIDE SEQUENCE [LARGE SCALE GENOMIC DNA]</scope>
</reference>
<dbReference type="GO" id="GO:0017176">
    <property type="term" value="F:phosphatidylinositol N-acetylglucosaminyltransferase activity"/>
    <property type="evidence" value="ECO:0007669"/>
    <property type="project" value="TreeGrafter"/>
</dbReference>
<keyword evidence="4" id="KW-1185">Reference proteome</keyword>
<sequence>FFFFFKKKKKKGINIVMISRLAYRKGMGLATQIIPEICRLFPKVHFIIGGDGPHRLVMEEMIEKYELQQRVEMRGSVQHSDVRNVLIRGHLFLNCSLTEAFCIAIIEAACCGLHVVSTRVGGIPEVLPDHLMTLGEPEPQAMIKAVCEAIPKLKYVNRAQVYSQMRAMYRIGEHPFFAMQKKNQHHIQLAKCGGKDGDGGGFSTDKIRPLRMERRRTRKKNQMTSLNIVLALFNQKKKKKQKKKGPNWHFDQNLQIF</sequence>
<comment type="caution">
    <text evidence="3">The sequence shown here is derived from an EMBL/GenBank/DDBJ whole genome shotgun (WGS) entry which is preliminary data.</text>
</comment>
<dbReference type="PANTHER" id="PTHR45871">
    <property type="entry name" value="N-ACETYLGLUCOSAMINYL-PHOSPHATIDYLINOSITOL BIOSYNTHETIC PROTEIN"/>
    <property type="match status" value="1"/>
</dbReference>
<keyword evidence="3" id="KW-0808">Transferase</keyword>
<dbReference type="OrthoDB" id="734129at2759"/>
<dbReference type="InterPro" id="IPR001296">
    <property type="entry name" value="Glyco_trans_1"/>
</dbReference>
<feature type="non-terminal residue" evidence="3">
    <location>
        <position position="1"/>
    </location>
</feature>
<protein>
    <submittedName>
        <fullName evidence="3">Glycosyltransferase</fullName>
    </submittedName>
</protein>
<keyword evidence="1" id="KW-0328">Glycosyltransferase</keyword>
<evidence type="ECO:0000259" key="2">
    <source>
        <dbReference type="Pfam" id="PF00534"/>
    </source>
</evidence>
<dbReference type="Proteomes" id="UP000023152">
    <property type="component" value="Unassembled WGS sequence"/>
</dbReference>